<dbReference type="InterPro" id="IPR001680">
    <property type="entry name" value="WD40_rpt"/>
</dbReference>
<keyword evidence="7" id="KW-0233">DNA recombination</keyword>
<evidence type="ECO:0000313" key="15">
    <source>
        <dbReference type="Proteomes" id="UP000038010"/>
    </source>
</evidence>
<dbReference type="FunFam" id="2.130.10.10:FF:000576">
    <property type="entry name" value="Ribosome biogenesis protein ERB1"/>
    <property type="match status" value="1"/>
</dbReference>
<dbReference type="Gene3D" id="3.30.390.80">
    <property type="entry name" value="DNA repair protein Rad52/59/22"/>
    <property type="match status" value="1"/>
</dbReference>
<dbReference type="STRING" id="1664694.A0A0N1NZT2"/>
<dbReference type="FunFam" id="3.30.390.80:FF:000001">
    <property type="entry name" value="DNA repair protein RAD52 homolog"/>
    <property type="match status" value="1"/>
</dbReference>
<keyword evidence="8" id="KW-0234">DNA repair</keyword>
<feature type="region of interest" description="Disordered" evidence="12">
    <location>
        <begin position="1232"/>
        <end position="1270"/>
    </location>
</feature>
<protein>
    <recommendedName>
        <fullName evidence="10">Ribosome biogenesis protein ERB1</fullName>
    </recommendedName>
    <alternativeName>
        <fullName evidence="10">Eukaryotic ribosome biogenesis protein 1</fullName>
    </alternativeName>
</protein>
<dbReference type="GO" id="GO:0005654">
    <property type="term" value="C:nucleoplasm"/>
    <property type="evidence" value="ECO:0007669"/>
    <property type="project" value="UniProtKB-SubCell"/>
</dbReference>
<proteinExistence type="inferred from homology"/>
<evidence type="ECO:0000256" key="9">
    <source>
        <dbReference type="ARBA" id="ARBA00023242"/>
    </source>
</evidence>
<dbReference type="SUPFAM" id="SSF54768">
    <property type="entry name" value="dsRNA-binding domain-like"/>
    <property type="match status" value="1"/>
</dbReference>
<keyword evidence="2 10" id="KW-0690">Ribosome biogenesis</keyword>
<evidence type="ECO:0000256" key="3">
    <source>
        <dbReference type="ARBA" id="ARBA00022552"/>
    </source>
</evidence>
<reference evidence="14 15" key="1">
    <citation type="submission" date="2015-06" db="EMBL/GenBank/DDBJ databases">
        <title>Draft genome of the ant-associated black yeast Phialophora attae CBS 131958.</title>
        <authorList>
            <person name="Moreno L.F."/>
            <person name="Stielow B.J."/>
            <person name="de Hoog S."/>
            <person name="Vicente V.A."/>
            <person name="Weiss V.A."/>
            <person name="de Vries M."/>
            <person name="Cruz L.M."/>
            <person name="Souza E.M."/>
        </authorList>
    </citation>
    <scope>NUCLEOTIDE SEQUENCE [LARGE SCALE GENOMIC DNA]</scope>
    <source>
        <strain evidence="14 15">CBS 131958</strain>
    </source>
</reference>
<dbReference type="GO" id="GO:0030687">
    <property type="term" value="C:preribosome, large subunit precursor"/>
    <property type="evidence" value="ECO:0007669"/>
    <property type="project" value="UniProtKB-UniRule"/>
</dbReference>
<evidence type="ECO:0000256" key="8">
    <source>
        <dbReference type="ARBA" id="ARBA00023204"/>
    </source>
</evidence>
<evidence type="ECO:0000256" key="6">
    <source>
        <dbReference type="ARBA" id="ARBA00022763"/>
    </source>
</evidence>
<gene>
    <name evidence="10" type="primary">ERB1</name>
    <name evidence="14" type="ORF">AB675_5874</name>
</gene>
<dbReference type="PROSITE" id="PS50294">
    <property type="entry name" value="WD_REPEATS_REGION"/>
    <property type="match status" value="1"/>
</dbReference>
<feature type="compositionally biased region" description="Acidic residues" evidence="12">
    <location>
        <begin position="70"/>
        <end position="90"/>
    </location>
</feature>
<dbReference type="Gene3D" id="2.130.10.10">
    <property type="entry name" value="YVTN repeat-like/Quinoprotein amine dehydrogenase"/>
    <property type="match status" value="1"/>
</dbReference>
<evidence type="ECO:0000256" key="12">
    <source>
        <dbReference type="SAM" id="MobiDB-lite"/>
    </source>
</evidence>
<comment type="similarity">
    <text evidence="1">Belongs to the RAD52 family.</text>
</comment>
<name>A0A0N1NZT2_9EURO</name>
<keyword evidence="15" id="KW-1185">Reference proteome</keyword>
<keyword evidence="6" id="KW-0227">DNA damage</keyword>
<dbReference type="PROSITE" id="PS50082">
    <property type="entry name" value="WD_REPEATS_2"/>
    <property type="match status" value="1"/>
</dbReference>
<feature type="compositionally biased region" description="Pro residues" evidence="12">
    <location>
        <begin position="334"/>
        <end position="348"/>
    </location>
</feature>
<dbReference type="InterPro" id="IPR042525">
    <property type="entry name" value="Rad52_Rad59_Rad22_sf"/>
</dbReference>
<feature type="compositionally biased region" description="Polar residues" evidence="12">
    <location>
        <begin position="91"/>
        <end position="103"/>
    </location>
</feature>
<feature type="domain" description="BOP1 N-terminal" evidence="13">
    <location>
        <begin position="173"/>
        <end position="430"/>
    </location>
</feature>
<comment type="function">
    <text evidence="10">Component of the NOP7 complex, which is required for maturation of the 25S and 5.8S ribosomal RNAs and formation of the 60S ribosome.</text>
</comment>
<keyword evidence="9 10" id="KW-0539">Nucleus</keyword>
<dbReference type="EMBL" id="LFJN01000017">
    <property type="protein sequence ID" value="KPI38873.1"/>
    <property type="molecule type" value="Genomic_DNA"/>
</dbReference>
<dbReference type="InterPro" id="IPR012953">
    <property type="entry name" value="BOP1_N_dom"/>
</dbReference>
<evidence type="ECO:0000256" key="1">
    <source>
        <dbReference type="ARBA" id="ARBA00006638"/>
    </source>
</evidence>
<feature type="region of interest" description="Disordered" evidence="12">
    <location>
        <begin position="1041"/>
        <end position="1159"/>
    </location>
</feature>
<dbReference type="GO" id="GO:0003697">
    <property type="term" value="F:single-stranded DNA binding"/>
    <property type="evidence" value="ECO:0007669"/>
    <property type="project" value="UniProtKB-ARBA"/>
</dbReference>
<dbReference type="RefSeq" id="XP_017998836.1">
    <property type="nucleotide sequence ID" value="XM_018146119.1"/>
</dbReference>
<evidence type="ECO:0000256" key="2">
    <source>
        <dbReference type="ARBA" id="ARBA00022517"/>
    </source>
</evidence>
<dbReference type="SUPFAM" id="SSF50978">
    <property type="entry name" value="WD40 repeat-like"/>
    <property type="match status" value="1"/>
</dbReference>
<feature type="compositionally biased region" description="Polar residues" evidence="12">
    <location>
        <begin position="1133"/>
        <end position="1151"/>
    </location>
</feature>
<comment type="caution">
    <text evidence="14">The sequence shown here is derived from an EMBL/GenBank/DDBJ whole genome shotgun (WGS) entry which is preliminary data.</text>
</comment>
<evidence type="ECO:0000259" key="13">
    <source>
        <dbReference type="SMART" id="SM01035"/>
    </source>
</evidence>
<dbReference type="SMART" id="SM00320">
    <property type="entry name" value="WD40"/>
    <property type="match status" value="5"/>
</dbReference>
<evidence type="ECO:0000256" key="10">
    <source>
        <dbReference type="HAMAP-Rule" id="MF_03027"/>
    </source>
</evidence>
<dbReference type="HAMAP" id="MF_03027">
    <property type="entry name" value="BOP1"/>
    <property type="match status" value="1"/>
</dbReference>
<dbReference type="GO" id="GO:0000466">
    <property type="term" value="P:maturation of 5.8S rRNA from tricistronic rRNA transcript (SSU-rRNA, 5.8S rRNA, LSU-rRNA)"/>
    <property type="evidence" value="ECO:0007669"/>
    <property type="project" value="UniProtKB-UniRule"/>
</dbReference>
<evidence type="ECO:0000313" key="14">
    <source>
        <dbReference type="EMBL" id="KPI38873.1"/>
    </source>
</evidence>
<dbReference type="Pfam" id="PF08145">
    <property type="entry name" value="BOP1NT"/>
    <property type="match status" value="1"/>
</dbReference>
<feature type="region of interest" description="Disordered" evidence="12">
    <location>
        <begin position="48"/>
        <end position="155"/>
    </location>
</feature>
<comment type="subcellular location">
    <subcellularLocation>
        <location evidence="10">Nucleus</location>
        <location evidence="10">Nucleolus</location>
    </subcellularLocation>
    <subcellularLocation>
        <location evidence="10">Nucleus</location>
        <location evidence="10">Nucleoplasm</location>
    </subcellularLocation>
</comment>
<feature type="compositionally biased region" description="Polar residues" evidence="12">
    <location>
        <begin position="1091"/>
        <end position="1106"/>
    </location>
</feature>
<dbReference type="GO" id="GO:0000463">
    <property type="term" value="P:maturation of LSU-rRNA from tricistronic rRNA transcript (SSU-rRNA, 5.8S rRNA, LSU-rRNA)"/>
    <property type="evidence" value="ECO:0007669"/>
    <property type="project" value="UniProtKB-UniRule"/>
</dbReference>
<dbReference type="PANTHER" id="PTHR17605">
    <property type="entry name" value="RIBOSOME BIOGENESIS PROTEIN BOP1 BLOCK OF PROLIFERATION 1 PROTEIN"/>
    <property type="match status" value="1"/>
</dbReference>
<evidence type="ECO:0000256" key="11">
    <source>
        <dbReference type="PROSITE-ProRule" id="PRU00221"/>
    </source>
</evidence>
<dbReference type="GeneID" id="28737999"/>
<feature type="region of interest" description="Disordered" evidence="12">
    <location>
        <begin position="1291"/>
        <end position="1342"/>
    </location>
</feature>
<feature type="compositionally biased region" description="Polar residues" evidence="12">
    <location>
        <begin position="1329"/>
        <end position="1342"/>
    </location>
</feature>
<feature type="compositionally biased region" description="Polar residues" evidence="12">
    <location>
        <begin position="1298"/>
        <end position="1314"/>
    </location>
</feature>
<comment type="similarity">
    <text evidence="10">Belongs to the WD repeat BOP1/ERB1 family.</text>
</comment>
<comment type="subunit">
    <text evidence="10">Component of the NOP7 complex, composed of ERB1, NOP7 and YTM1. Within the NOP7 complex ERB1 appears to interact directly with NOP7 and YTM1. The NOP7 complex also associates with the 66S pre-ribosome.</text>
</comment>
<evidence type="ECO:0000256" key="4">
    <source>
        <dbReference type="ARBA" id="ARBA00022574"/>
    </source>
</evidence>
<dbReference type="SMART" id="SM01035">
    <property type="entry name" value="BOP1NT"/>
    <property type="match status" value="1"/>
</dbReference>
<dbReference type="InterPro" id="IPR041247">
    <property type="entry name" value="Rad52_fam"/>
</dbReference>
<keyword evidence="5" id="KW-0677">Repeat</keyword>
<evidence type="ECO:0000256" key="5">
    <source>
        <dbReference type="ARBA" id="ARBA00022737"/>
    </source>
</evidence>
<evidence type="ECO:0000256" key="7">
    <source>
        <dbReference type="ARBA" id="ARBA00023172"/>
    </source>
</evidence>
<feature type="compositionally biased region" description="Low complexity" evidence="12">
    <location>
        <begin position="1068"/>
        <end position="1077"/>
    </location>
</feature>
<dbReference type="InterPro" id="IPR036322">
    <property type="entry name" value="WD40_repeat_dom_sf"/>
</dbReference>
<feature type="region of interest" description="Disordered" evidence="12">
    <location>
        <begin position="334"/>
        <end position="370"/>
    </location>
</feature>
<organism evidence="14 15">
    <name type="scientific">Cyphellophora attinorum</name>
    <dbReference type="NCBI Taxonomy" id="1664694"/>
    <lineage>
        <taxon>Eukaryota</taxon>
        <taxon>Fungi</taxon>
        <taxon>Dikarya</taxon>
        <taxon>Ascomycota</taxon>
        <taxon>Pezizomycotina</taxon>
        <taxon>Eurotiomycetes</taxon>
        <taxon>Chaetothyriomycetidae</taxon>
        <taxon>Chaetothyriales</taxon>
        <taxon>Cyphellophoraceae</taxon>
        <taxon>Cyphellophora</taxon>
    </lineage>
</organism>
<accession>A0A0N1NZT2</accession>
<dbReference type="PANTHER" id="PTHR17605:SF0">
    <property type="entry name" value="RIBOSOME BIOGENESIS PROTEIN BOP1"/>
    <property type="match status" value="1"/>
</dbReference>
<sequence>MATARKRKAVTRDVEADAAVVSGDELDFSNLNGGLSDSDEDALEIDVTEDFSDDVSADGASDPGVSDADSSVEEEEDGEDDESVTSEDAEQNGNFLQPVQQKTAVEKALEGAQAIQDAPDSSSEDDDQGYTIEKDANGNDRYVWGEIDPGDDSDYSVPDAEANTIGDIPLKYYDSYPHIGYNINGKKIMRPAAGQALDALLDTIEVPKGWTGLTDPNTGKPLQLSQQELQLLKKVQMNELASDGIDPYEPTIEWFTSQVEQMPLSAAPEPKRRFVPSKHEQKRVMKIVRAIREGRILPYKPPTEEEEEVQNYDVWANEEPRKEHAMHMPAPKLPPPGFDESYHPPPEYLPDAKEKKEWEDMDEEDRPKDYLPSDYNSLRKVPGWGQFIKEKFERCLDLYLAPRVRRTKMNIDPESLLPKLPDPDELRPFPMRQSEIFSGHEGRVRSVSISPSGDLVATGGDDGTLRVWKLEPARPIWHVKLSSEDAINAVRWRPTKDSLILAAAAGDELYFCAPIFDTASSSEGGGDSNMLEHSQSIIDAGWGFAASNGSSKSTSAISWSRPSSKLQAKGVSIVLRLGHAAKSLSFHAGGNYLVTVCPGANVPASQAIAVHTLSKHQTQLPFRKRIRGGGTPQVAHFHPTKPVLYVANQRLIRAYDLSKQSLLKIIQPGARWISSFDVHPTSSSTAGSDNLIVGSYDRRLLWMDLELSPRPYKTLRFHEKAIRAVRYHPATHKFPLFADGSDDGSIQIFHGSVTSDAMSNAQIVPLKVLRGHKVSGGLGVMDLDWHPTKPWLVSAGGDGTSGDQHKSNGAVTANPFDDADESVKKQSISPYTASEIATLQSRLNKQLGPEWLSSRPGAGGAKVYYVETHKAIHLANEVFGFNGWNSAVQNIQIDYVDEHPQTGKISLGLSVTMRITLRDGTYHEDVGYGSVENMKGKASAFEKAKKQGVSDGVKRVLRNFGQLLGTCLQDKEYLNKVTKIKVAPRKFDIDELYRHPDFATNKGPAVKREIAAESEPKQLAHSTNSDNSRIIAEDMDFDEGMFDDDDFGGVDESAFPTEPRDAAKKYQASVAPPVAASRAMTTPSRPPLKAPSNNGALQAGHQQTNGRPVEKPKLGPASVPDPAVPGANRTRQRSSSPGLPSQHFNNHNQVAPATGRGTGFFSARAAGSVDENNNVIDGAAQTFNPHLEARSIPRNPNIDHTKSIALHRNLTPAAPVPAREDGINASASASNMTRAALPGQPQTPQTPIGMGRGFSTSHYRPPTRRGPDGAILAPHTSNAVAGGVDRVLHANRRPPLNDVSNMQNQHQSTATTPDGTDAKRQRIGGSGQEFLSNENQLSGEPG</sequence>
<dbReference type="GO" id="GO:0070545">
    <property type="term" value="C:PeBoW complex"/>
    <property type="evidence" value="ECO:0007669"/>
    <property type="project" value="TreeGrafter"/>
</dbReference>
<dbReference type="Proteomes" id="UP000038010">
    <property type="component" value="Unassembled WGS sequence"/>
</dbReference>
<dbReference type="VEuPathDB" id="FungiDB:AB675_5874"/>
<dbReference type="InterPro" id="IPR028598">
    <property type="entry name" value="BOP1/Erb1"/>
</dbReference>
<dbReference type="OrthoDB" id="5571054at2759"/>
<dbReference type="Pfam" id="PF00400">
    <property type="entry name" value="WD40"/>
    <property type="match status" value="2"/>
</dbReference>
<feature type="repeat" description="WD" evidence="11">
    <location>
        <begin position="437"/>
        <end position="471"/>
    </location>
</feature>
<dbReference type="GO" id="GO:0000724">
    <property type="term" value="P:double-strand break repair via homologous recombination"/>
    <property type="evidence" value="ECO:0007669"/>
    <property type="project" value="UniProtKB-ARBA"/>
</dbReference>
<dbReference type="GO" id="GO:0043021">
    <property type="term" value="F:ribonucleoprotein complex binding"/>
    <property type="evidence" value="ECO:0007669"/>
    <property type="project" value="UniProtKB-UniRule"/>
</dbReference>
<keyword evidence="4 11" id="KW-0853">WD repeat</keyword>
<dbReference type="Pfam" id="PF04098">
    <property type="entry name" value="Rad52_Rad22"/>
    <property type="match status" value="1"/>
</dbReference>
<keyword evidence="3 10" id="KW-0698">rRNA processing</keyword>
<dbReference type="InterPro" id="IPR015943">
    <property type="entry name" value="WD40/YVTN_repeat-like_dom_sf"/>
</dbReference>